<comment type="caution">
    <text evidence="2">The sequence shown here is derived from an EMBL/GenBank/DDBJ whole genome shotgun (WGS) entry which is preliminary data.</text>
</comment>
<evidence type="ECO:0000256" key="1">
    <source>
        <dbReference type="SAM" id="MobiDB-lite"/>
    </source>
</evidence>
<sequence length="109" mass="11939">MLVFNWSARVLEADERSCEIIYGLNGVGEKGEPILVGGVEDAENRGKGKAKVTVTENESGDSGEKEKRHDCIFCAGMPDLHGVPIAAGKMDKRASFSYYFQRQEKTGQV</sequence>
<dbReference type="Proteomes" id="UP000187203">
    <property type="component" value="Unassembled WGS sequence"/>
</dbReference>
<keyword evidence="3" id="KW-1185">Reference proteome</keyword>
<dbReference type="AlphaFoldDB" id="A0A1R3G0Q3"/>
<evidence type="ECO:0000313" key="3">
    <source>
        <dbReference type="Proteomes" id="UP000187203"/>
    </source>
</evidence>
<protein>
    <submittedName>
        <fullName evidence="2">Uncharacterized protein</fullName>
    </submittedName>
</protein>
<reference evidence="3" key="1">
    <citation type="submission" date="2013-09" db="EMBL/GenBank/DDBJ databases">
        <title>Corchorus olitorius genome sequencing.</title>
        <authorList>
            <person name="Alam M."/>
            <person name="Haque M.S."/>
            <person name="Islam M.S."/>
            <person name="Emdad E.M."/>
            <person name="Islam M.M."/>
            <person name="Ahmed B."/>
            <person name="Halim A."/>
            <person name="Hossen Q.M.M."/>
            <person name="Hossain M.Z."/>
            <person name="Ahmed R."/>
            <person name="Khan M.M."/>
            <person name="Islam R."/>
            <person name="Rashid M.M."/>
            <person name="Khan S.A."/>
            <person name="Rahman M.S."/>
            <person name="Alam M."/>
            <person name="Yahiya A.S."/>
            <person name="Khan M.S."/>
            <person name="Azam M.S."/>
            <person name="Haque T."/>
            <person name="Lashkar M.Z.H."/>
            <person name="Akhand A.I."/>
            <person name="Morshed G."/>
            <person name="Roy S."/>
            <person name="Uddin K.S."/>
            <person name="Rabeya T."/>
            <person name="Hossain A.S."/>
            <person name="Chowdhury A."/>
            <person name="Snigdha A.R."/>
            <person name="Mortoza M.S."/>
            <person name="Matin S.A."/>
            <person name="Hoque S.M.E."/>
            <person name="Islam M.K."/>
            <person name="Roy D.K."/>
            <person name="Haider R."/>
            <person name="Moosa M.M."/>
            <person name="Elias S.M."/>
            <person name="Hasan A.M."/>
            <person name="Jahan S."/>
            <person name="Shafiuddin M."/>
            <person name="Mahmood N."/>
            <person name="Shommy N.S."/>
        </authorList>
    </citation>
    <scope>NUCLEOTIDE SEQUENCE [LARGE SCALE GENOMIC DNA]</scope>
    <source>
        <strain evidence="3">cv. O-4</strain>
    </source>
</reference>
<organism evidence="2 3">
    <name type="scientific">Corchorus olitorius</name>
    <dbReference type="NCBI Taxonomy" id="93759"/>
    <lineage>
        <taxon>Eukaryota</taxon>
        <taxon>Viridiplantae</taxon>
        <taxon>Streptophyta</taxon>
        <taxon>Embryophyta</taxon>
        <taxon>Tracheophyta</taxon>
        <taxon>Spermatophyta</taxon>
        <taxon>Magnoliopsida</taxon>
        <taxon>eudicotyledons</taxon>
        <taxon>Gunneridae</taxon>
        <taxon>Pentapetalae</taxon>
        <taxon>rosids</taxon>
        <taxon>malvids</taxon>
        <taxon>Malvales</taxon>
        <taxon>Malvaceae</taxon>
        <taxon>Grewioideae</taxon>
        <taxon>Apeibeae</taxon>
        <taxon>Corchorus</taxon>
    </lineage>
</organism>
<gene>
    <name evidence="2" type="ORF">COLO4_37590</name>
</gene>
<name>A0A1R3G0Q3_9ROSI</name>
<dbReference type="EMBL" id="AWUE01024099">
    <property type="protein sequence ID" value="OMO51629.1"/>
    <property type="molecule type" value="Genomic_DNA"/>
</dbReference>
<accession>A0A1R3G0Q3</accession>
<proteinExistence type="predicted"/>
<evidence type="ECO:0000313" key="2">
    <source>
        <dbReference type="EMBL" id="OMO51629.1"/>
    </source>
</evidence>
<feature type="region of interest" description="Disordered" evidence="1">
    <location>
        <begin position="46"/>
        <end position="66"/>
    </location>
</feature>